<evidence type="ECO:0000256" key="5">
    <source>
        <dbReference type="HAMAP-Rule" id="MF_01206"/>
    </source>
</evidence>
<comment type="catalytic activity">
    <reaction evidence="5">
        <text>L-methionyl-[protein] + a quinone + H2O = L-methionyl-(R)-S-oxide-[protein] + a quinol</text>
        <dbReference type="Rhea" id="RHEA:51296"/>
        <dbReference type="Rhea" id="RHEA-COMP:12313"/>
        <dbReference type="Rhea" id="RHEA-COMP:12314"/>
        <dbReference type="ChEBI" id="CHEBI:15377"/>
        <dbReference type="ChEBI" id="CHEBI:16044"/>
        <dbReference type="ChEBI" id="CHEBI:24646"/>
        <dbReference type="ChEBI" id="CHEBI:45764"/>
        <dbReference type="ChEBI" id="CHEBI:132124"/>
    </reaction>
</comment>
<keyword evidence="3 5" id="KW-0732">Signal</keyword>
<dbReference type="PANTHER" id="PTHR43032">
    <property type="entry name" value="PROTEIN-METHIONINE-SULFOXIDE REDUCTASE"/>
    <property type="match status" value="1"/>
</dbReference>
<feature type="domain" description="Oxidoreductase molybdopterin-binding" evidence="6">
    <location>
        <begin position="113"/>
        <end position="267"/>
    </location>
</feature>
<dbReference type="OrthoDB" id="9795587at2"/>
<dbReference type="STRING" id="40754.THII_3739"/>
<feature type="binding site" evidence="5">
    <location>
        <position position="238"/>
    </location>
    <ligand>
        <name>Mo-molybdopterin</name>
        <dbReference type="ChEBI" id="CHEBI:71302"/>
    </ligand>
</feature>
<dbReference type="Proteomes" id="UP000031623">
    <property type="component" value="Chromosome"/>
</dbReference>
<dbReference type="InterPro" id="IPR036374">
    <property type="entry name" value="OxRdtase_Mopterin-bd_sf"/>
</dbReference>
<evidence type="ECO:0000256" key="2">
    <source>
        <dbReference type="ARBA" id="ARBA00022723"/>
    </source>
</evidence>
<dbReference type="HOGENOM" id="CLU_045520_0_0_6"/>
<dbReference type="HAMAP" id="MF_01206">
    <property type="entry name" value="MsrP"/>
    <property type="match status" value="1"/>
</dbReference>
<keyword evidence="8" id="KW-1185">Reference proteome</keyword>
<evidence type="ECO:0000256" key="1">
    <source>
        <dbReference type="ARBA" id="ARBA00022505"/>
    </source>
</evidence>
<comment type="subunit">
    <text evidence="5">Heterodimer of a catalytic subunit (MsrP) and a heme-binding subunit (MsrQ).</text>
</comment>
<sequence>MLIKPLDDIPSAEITPESIYQERRRFMRNGVNLMIATTVGVTNTTLFSAPVVAKGVDPSSAINLPIDFPHLKPSAFSTGEQSTPFAKITAYANFYEFGTDKSDPQRYAQTLTTRPWSVQVVGEVEKPGVIDMEEILRKFTLEERIYRLRCVEGWSMVIPWVGLPLSELIKRFQPTSKAKYVQFSSLLDPKQMPGQEDRFLNWPYTEGLRIDEAMHPLTILSVGLYGRVLPHENGAPLRLVVPWKYGFKSIKSIVKMRFMEQEPLTSWIEAEPRAYGFYANVNPTVPHPRWSQKKERRIGEFFKRNTLMFNGYAEQVSSLYTDMDLRKYY</sequence>
<keyword evidence="1 5" id="KW-0500">Molybdenum</keyword>
<proteinExistence type="inferred from homology"/>
<feature type="binding site" evidence="5">
    <location>
        <begin position="249"/>
        <end position="251"/>
    </location>
    <ligand>
        <name>Mo-molybdopterin</name>
        <dbReference type="ChEBI" id="CHEBI:71302"/>
    </ligand>
</feature>
<dbReference type="KEGG" id="tig:THII_3739"/>
<name>A0A090BW59_9GAMM</name>
<comment type="catalytic activity">
    <reaction evidence="5">
        <text>L-methionyl-[protein] + a quinone + H2O = L-methionyl-(S)-S-oxide-[protein] + a quinol</text>
        <dbReference type="Rhea" id="RHEA:51292"/>
        <dbReference type="Rhea" id="RHEA-COMP:12313"/>
        <dbReference type="Rhea" id="RHEA-COMP:12315"/>
        <dbReference type="ChEBI" id="CHEBI:15377"/>
        <dbReference type="ChEBI" id="CHEBI:16044"/>
        <dbReference type="ChEBI" id="CHEBI:24646"/>
        <dbReference type="ChEBI" id="CHEBI:44120"/>
        <dbReference type="ChEBI" id="CHEBI:132124"/>
    </reaction>
</comment>
<comment type="caution">
    <text evidence="5">Lacks conserved residue(s) required for the propagation of feature annotation.</text>
</comment>
<gene>
    <name evidence="5" type="primary">msrP</name>
    <name evidence="7" type="ORF">THII_3739</name>
</gene>
<dbReference type="NCBIfam" id="NF003767">
    <property type="entry name" value="PRK05363.1"/>
    <property type="match status" value="1"/>
</dbReference>
<evidence type="ECO:0000256" key="4">
    <source>
        <dbReference type="ARBA" id="ARBA00023002"/>
    </source>
</evidence>
<dbReference type="GO" id="GO:0046872">
    <property type="term" value="F:metal ion binding"/>
    <property type="evidence" value="ECO:0007669"/>
    <property type="project" value="UniProtKB-KW"/>
</dbReference>
<organism evidence="7 8">
    <name type="scientific">Thioploca ingrica</name>
    <dbReference type="NCBI Taxonomy" id="40754"/>
    <lineage>
        <taxon>Bacteria</taxon>
        <taxon>Pseudomonadati</taxon>
        <taxon>Pseudomonadota</taxon>
        <taxon>Gammaproteobacteria</taxon>
        <taxon>Thiotrichales</taxon>
        <taxon>Thiotrichaceae</taxon>
        <taxon>Thioploca</taxon>
    </lineage>
</organism>
<dbReference type="Pfam" id="PF00174">
    <property type="entry name" value="Oxidored_molyb"/>
    <property type="match status" value="1"/>
</dbReference>
<comment type="function">
    <text evidence="5">Part of the MsrPQ system that repairs oxidized periplasmic proteins containing methionine sulfoxide residues (Met-O), using respiratory chain electrons. Thus protects these proteins from oxidative-stress damage caused by reactive species of oxygen and chlorine generated by the host defense mechanisms. MsrPQ is essential for the maintenance of envelope integrity under bleach stress, rescuing a wide series of structurally unrelated periplasmic proteins from methionine oxidation. The catalytic subunit MsrP is non-stereospecific, being able to reduce both (R-) and (S-) diastereoisomers of methionine sulfoxide.</text>
</comment>
<dbReference type="GO" id="GO:0043546">
    <property type="term" value="F:molybdopterin cofactor binding"/>
    <property type="evidence" value="ECO:0007669"/>
    <property type="project" value="UniProtKB-UniRule"/>
</dbReference>
<comment type="similarity">
    <text evidence="5">Belongs to the MsrP family.</text>
</comment>
<evidence type="ECO:0000256" key="3">
    <source>
        <dbReference type="ARBA" id="ARBA00022729"/>
    </source>
</evidence>
<feature type="binding site" evidence="5">
    <location>
        <position position="233"/>
    </location>
    <ligand>
        <name>Mo-molybdopterin</name>
        <dbReference type="ChEBI" id="CHEBI:71302"/>
    </ligand>
</feature>
<dbReference type="Gene3D" id="3.90.420.10">
    <property type="entry name" value="Oxidoreductase, molybdopterin-binding domain"/>
    <property type="match status" value="1"/>
</dbReference>
<evidence type="ECO:0000313" key="8">
    <source>
        <dbReference type="Proteomes" id="UP000031623"/>
    </source>
</evidence>
<reference evidence="7 8" key="1">
    <citation type="journal article" date="2014" name="ISME J.">
        <title>Ecophysiology of Thioploca ingrica as revealed by the complete genome sequence supplemented with proteomic evidence.</title>
        <authorList>
            <person name="Kojima H."/>
            <person name="Ogura Y."/>
            <person name="Yamamoto N."/>
            <person name="Togashi T."/>
            <person name="Mori H."/>
            <person name="Watanabe T."/>
            <person name="Nemoto F."/>
            <person name="Kurokawa K."/>
            <person name="Hayashi T."/>
            <person name="Fukui M."/>
        </authorList>
    </citation>
    <scope>NUCLEOTIDE SEQUENCE [LARGE SCALE GENOMIC DNA]</scope>
</reference>
<evidence type="ECO:0000259" key="6">
    <source>
        <dbReference type="Pfam" id="PF00174"/>
    </source>
</evidence>
<feature type="binding site" evidence="5">
    <location>
        <begin position="95"/>
        <end position="96"/>
    </location>
    <ligand>
        <name>Mo-molybdopterin</name>
        <dbReference type="ChEBI" id="CHEBI:71302"/>
    </ligand>
</feature>
<feature type="binding site" evidence="5">
    <location>
        <position position="150"/>
    </location>
    <ligand>
        <name>Mo-molybdopterin</name>
        <dbReference type="ChEBI" id="CHEBI:71302"/>
    </ligand>
    <ligandPart>
        <name>Mo</name>
        <dbReference type="ChEBI" id="CHEBI:28685"/>
    </ligandPart>
</feature>
<keyword evidence="4 5" id="KW-0560">Oxidoreductase</keyword>
<feature type="binding site" evidence="5">
    <location>
        <position position="185"/>
    </location>
    <ligand>
        <name>Mo-molybdopterin</name>
        <dbReference type="ChEBI" id="CHEBI:71302"/>
    </ligand>
</feature>
<dbReference type="PANTHER" id="PTHR43032:SF3">
    <property type="entry name" value="PROTEIN-METHIONINE-SULFOXIDE REDUCTASE CATALYTIC SUBUNIT MSRP"/>
    <property type="match status" value="1"/>
</dbReference>
<evidence type="ECO:0000313" key="7">
    <source>
        <dbReference type="EMBL" id="BAP58036.1"/>
    </source>
</evidence>
<dbReference type="InterPro" id="IPR022867">
    <property type="entry name" value="MsrP"/>
</dbReference>
<dbReference type="EMBL" id="AP014633">
    <property type="protein sequence ID" value="BAP58036.1"/>
    <property type="molecule type" value="Genomic_DNA"/>
</dbReference>
<dbReference type="AlphaFoldDB" id="A0A090BW59"/>
<comment type="cofactor">
    <cofactor evidence="5">
        <name>Mo-molybdopterin</name>
        <dbReference type="ChEBI" id="CHEBI:71302"/>
    </cofactor>
    <text evidence="5">Binds 1 Mo-molybdopterin (Mo-MPT) cofactor per subunit.</text>
</comment>
<dbReference type="SUPFAM" id="SSF56524">
    <property type="entry name" value="Oxidoreductase molybdopterin-binding domain"/>
    <property type="match status" value="1"/>
</dbReference>
<dbReference type="GO" id="GO:0030091">
    <property type="term" value="P:protein repair"/>
    <property type="evidence" value="ECO:0007669"/>
    <property type="project" value="UniProtKB-UniRule"/>
</dbReference>
<keyword evidence="2 5" id="KW-0479">Metal-binding</keyword>
<dbReference type="GO" id="GO:0016672">
    <property type="term" value="F:oxidoreductase activity, acting on a sulfur group of donors, quinone or similar compound as acceptor"/>
    <property type="evidence" value="ECO:0007669"/>
    <property type="project" value="UniProtKB-UniRule"/>
</dbReference>
<accession>A0A090BW59</accession>
<dbReference type="EC" id="1.8.5.-" evidence="5"/>
<protein>
    <recommendedName>
        <fullName evidence="5">Protein-methionine-sulfoxide reductase catalytic subunit MsrP</fullName>
        <ecNumber evidence="5">1.8.5.-</ecNumber>
    </recommendedName>
</protein>
<dbReference type="InterPro" id="IPR000572">
    <property type="entry name" value="OxRdtase_Mopterin-bd_dom"/>
</dbReference>